<feature type="region of interest" description="Disordered" evidence="1">
    <location>
        <begin position="184"/>
        <end position="204"/>
    </location>
</feature>
<comment type="caution">
    <text evidence="3">The sequence shown here is derived from an EMBL/GenBank/DDBJ whole genome shotgun (WGS) entry which is preliminary data.</text>
</comment>
<sequence>MPKQGGFDHYIRRTRKTHPCIWLVAIICAILTVAVIVTGVVVFVGYIVVRPKVPFISVTSSHLDKIYYTQAGELSTQITIVTRAENDNAQAHASFSDIAFTLRFDGIVVAHLVNDPFDVKKNRSVDFNYVVESSPIPLNEEAMALVDKSLKQNLIAYGLKGSARARWKVGFLVSVRLDGSDIQRLTHNSNEGGTPTWDPGQKKMGHQLGLRSSVIRLRLRLLQRLTLQSSHSHPMKPISSLFSFLFVLLSCATADRDGPSGRASIVFATMDRSEYSFDVYTLPTHLNRPTTADELQITDSISVNHNGHFPSTSSVQYLVNGSDSNPPSVQLVYVSERNGSSDVYFDALYYDDAPSHARSRSTLQIPLRVRLPLLNTVDQIAMKDRPTLFGDVLVYVSTHENAGVPRTSWTAVYSTSIKTGETRRLTPYGVADFSPAVSPSGEWTAVASYGEKGWDGDVQELSTDIYVFKTLDGSSRVRIIEHGGWPTWADEFTLYFHRIGDDGWWGVYKASLGESAVVVERVTPPGLHVFTPAASPGENSFIAVATRRPGSEFRHIELYDVVLNELKELTSWVSPKTHHYNPFMSPDGKRVGYHKCRGRSFGGYEVSTSLLLENIKSPRPEVSLFRVDGSFPSFSPDGDRIAYVMFPGLYVVNRDGSGRREVLSGTAFATAWDWKRKGVIYTSVGPTFATESTQVDIISINVDDNDLSYKKLTTGGENNAFPSPSPDGKWVVFRSGRSGHKNLYVMDAVEGEKDGLHRLTEGPWTDTMCNWSPDGEWIAFASDRGNPGSGSYEIFMIHPNGTGLRKLVQSGLAGRANHPWFSLDMKTIVFTSDYAGISAEPISNPHDYQPYGDIFIINFDGSGLQRLTHNSYEDGTPTWAPMFIDPVDVARPNEEPGCQFEDCHWLKITQNKGIQGSNMSSIKPRCRS</sequence>
<dbReference type="InterPro" id="IPR011042">
    <property type="entry name" value="6-blade_b-propeller_TolB-like"/>
</dbReference>
<evidence type="ECO:0000313" key="3">
    <source>
        <dbReference type="EMBL" id="KAK6938371.1"/>
    </source>
</evidence>
<dbReference type="Pfam" id="PF07676">
    <property type="entry name" value="PD40"/>
    <property type="match status" value="3"/>
</dbReference>
<accession>A0AAN8ZHP6</accession>
<dbReference type="AlphaFoldDB" id="A0AAN8ZHP6"/>
<dbReference type="InterPro" id="IPR011659">
    <property type="entry name" value="WD40"/>
</dbReference>
<evidence type="ECO:0000313" key="4">
    <source>
        <dbReference type="Proteomes" id="UP001370490"/>
    </source>
</evidence>
<name>A0AAN8ZHP6_9MAGN</name>
<proteinExistence type="predicted"/>
<keyword evidence="4" id="KW-1185">Reference proteome</keyword>
<dbReference type="PANTHER" id="PTHR32161:SF8">
    <property type="entry name" value="DPP6 N-TERMINAL DOMAIN-LIKE PROTEIN"/>
    <property type="match status" value="1"/>
</dbReference>
<dbReference type="SUPFAM" id="SSF69304">
    <property type="entry name" value="Tricorn protease N-terminal domain"/>
    <property type="match status" value="2"/>
</dbReference>
<organism evidence="3 4">
    <name type="scientific">Dillenia turbinata</name>
    <dbReference type="NCBI Taxonomy" id="194707"/>
    <lineage>
        <taxon>Eukaryota</taxon>
        <taxon>Viridiplantae</taxon>
        <taxon>Streptophyta</taxon>
        <taxon>Embryophyta</taxon>
        <taxon>Tracheophyta</taxon>
        <taxon>Spermatophyta</taxon>
        <taxon>Magnoliopsida</taxon>
        <taxon>eudicotyledons</taxon>
        <taxon>Gunneridae</taxon>
        <taxon>Pentapetalae</taxon>
        <taxon>Dilleniales</taxon>
        <taxon>Dilleniaceae</taxon>
        <taxon>Dillenia</taxon>
    </lineage>
</organism>
<gene>
    <name evidence="3" type="ORF">RJ641_031879</name>
</gene>
<dbReference type="Gene3D" id="2.120.10.30">
    <property type="entry name" value="TolB, C-terminal domain"/>
    <property type="match status" value="3"/>
</dbReference>
<feature type="compositionally biased region" description="Polar residues" evidence="1">
    <location>
        <begin position="184"/>
        <end position="193"/>
    </location>
</feature>
<keyword evidence="2" id="KW-0472">Membrane</keyword>
<keyword evidence="2" id="KW-0812">Transmembrane</keyword>
<reference evidence="3 4" key="1">
    <citation type="submission" date="2023-12" db="EMBL/GenBank/DDBJ databases">
        <title>A high-quality genome assembly for Dillenia turbinata (Dilleniales).</title>
        <authorList>
            <person name="Chanderbali A."/>
        </authorList>
    </citation>
    <scope>NUCLEOTIDE SEQUENCE [LARGE SCALE GENOMIC DNA]</scope>
    <source>
        <strain evidence="3">LSX21</strain>
        <tissue evidence="3">Leaf</tissue>
    </source>
</reference>
<dbReference type="EMBL" id="JBAMMX010000006">
    <property type="protein sequence ID" value="KAK6938371.1"/>
    <property type="molecule type" value="Genomic_DNA"/>
</dbReference>
<evidence type="ECO:0000256" key="2">
    <source>
        <dbReference type="SAM" id="Phobius"/>
    </source>
</evidence>
<protein>
    <submittedName>
        <fullName evidence="3">WD40-like beta propeller</fullName>
    </submittedName>
</protein>
<dbReference type="PANTHER" id="PTHR32161">
    <property type="entry name" value="DPP6 N-TERMINAL DOMAIN-LIKE PROTEIN"/>
    <property type="match status" value="1"/>
</dbReference>
<feature type="transmembrane region" description="Helical" evidence="2">
    <location>
        <begin position="21"/>
        <end position="49"/>
    </location>
</feature>
<keyword evidence="2" id="KW-1133">Transmembrane helix</keyword>
<dbReference type="Proteomes" id="UP001370490">
    <property type="component" value="Unassembled WGS sequence"/>
</dbReference>
<evidence type="ECO:0000256" key="1">
    <source>
        <dbReference type="SAM" id="MobiDB-lite"/>
    </source>
</evidence>